<evidence type="ECO:0000313" key="11">
    <source>
        <dbReference type="EMBL" id="KAK0753426.1"/>
    </source>
</evidence>
<evidence type="ECO:0000256" key="9">
    <source>
        <dbReference type="ARBA" id="ARBA00023264"/>
    </source>
</evidence>
<keyword evidence="6" id="KW-0443">Lipid metabolism</keyword>
<keyword evidence="5" id="KW-1133">Transmembrane helix</keyword>
<keyword evidence="8" id="KW-0594">Phospholipid biosynthesis</keyword>
<evidence type="ECO:0000256" key="10">
    <source>
        <dbReference type="RuleBase" id="RU003750"/>
    </source>
</evidence>
<dbReference type="AlphaFoldDB" id="A0AA40F9Y3"/>
<reference evidence="11" key="1">
    <citation type="submission" date="2023-06" db="EMBL/GenBank/DDBJ databases">
        <title>Genome-scale phylogeny and comparative genomics of the fungal order Sordariales.</title>
        <authorList>
            <consortium name="Lawrence Berkeley National Laboratory"/>
            <person name="Hensen N."/>
            <person name="Bonometti L."/>
            <person name="Westerberg I."/>
            <person name="Brannstrom I.O."/>
            <person name="Guillou S."/>
            <person name="Cros-Aarteil S."/>
            <person name="Calhoun S."/>
            <person name="Haridas S."/>
            <person name="Kuo A."/>
            <person name="Mondo S."/>
            <person name="Pangilinan J."/>
            <person name="Riley R."/>
            <person name="LaButti K."/>
            <person name="Andreopoulos B."/>
            <person name="Lipzen A."/>
            <person name="Chen C."/>
            <person name="Yanf M."/>
            <person name="Daum C."/>
            <person name="Ng V."/>
            <person name="Clum A."/>
            <person name="Steindorff A."/>
            <person name="Ohm R."/>
            <person name="Martin F."/>
            <person name="Silar P."/>
            <person name="Natvig D."/>
            <person name="Lalanne C."/>
            <person name="Gautier V."/>
            <person name="Ament-velasquez S.L."/>
            <person name="Kruys A."/>
            <person name="Hutchinson M.I."/>
            <person name="Powell A.J."/>
            <person name="Barry K."/>
            <person name="Miller A.N."/>
            <person name="Grigoriev I.V."/>
            <person name="Debuchy R."/>
            <person name="Gladieux P."/>
            <person name="Thoren M.H."/>
            <person name="Johannesson H."/>
        </authorList>
    </citation>
    <scope>NUCLEOTIDE SEQUENCE</scope>
    <source>
        <strain evidence="11">SMH3187-1</strain>
    </source>
</reference>
<keyword evidence="3 10" id="KW-0808">Transferase</keyword>
<dbReference type="Pfam" id="PF01066">
    <property type="entry name" value="CDP-OH_P_transf"/>
    <property type="match status" value="1"/>
</dbReference>
<evidence type="ECO:0000256" key="8">
    <source>
        <dbReference type="ARBA" id="ARBA00023209"/>
    </source>
</evidence>
<dbReference type="FunFam" id="1.20.120.1760:FF:000017">
    <property type="entry name" value="Phosphatidyl synthase"/>
    <property type="match status" value="1"/>
</dbReference>
<evidence type="ECO:0000313" key="12">
    <source>
        <dbReference type="Proteomes" id="UP001172155"/>
    </source>
</evidence>
<evidence type="ECO:0000256" key="4">
    <source>
        <dbReference type="ARBA" id="ARBA00022692"/>
    </source>
</evidence>
<dbReference type="PANTHER" id="PTHR14269">
    <property type="entry name" value="CDP-DIACYLGLYCEROL--GLYCEROL-3-PHOSPHATE 3-PHOSPHATIDYLTRANSFERASE-RELATED"/>
    <property type="match status" value="1"/>
</dbReference>
<dbReference type="InterPro" id="IPR048254">
    <property type="entry name" value="CDP_ALCOHOL_P_TRANSF_CS"/>
</dbReference>
<evidence type="ECO:0000256" key="1">
    <source>
        <dbReference type="ARBA" id="ARBA00004141"/>
    </source>
</evidence>
<evidence type="ECO:0000256" key="5">
    <source>
        <dbReference type="ARBA" id="ARBA00022989"/>
    </source>
</evidence>
<evidence type="ECO:0000256" key="3">
    <source>
        <dbReference type="ARBA" id="ARBA00022679"/>
    </source>
</evidence>
<dbReference type="GO" id="GO:0016020">
    <property type="term" value="C:membrane"/>
    <property type="evidence" value="ECO:0007669"/>
    <property type="project" value="UniProtKB-SubCell"/>
</dbReference>
<dbReference type="Proteomes" id="UP001172155">
    <property type="component" value="Unassembled WGS sequence"/>
</dbReference>
<comment type="subcellular location">
    <subcellularLocation>
        <location evidence="1">Membrane</location>
        <topology evidence="1">Multi-pass membrane protein</topology>
    </subcellularLocation>
</comment>
<dbReference type="EMBL" id="JAUKUD010000001">
    <property type="protein sequence ID" value="KAK0753426.1"/>
    <property type="molecule type" value="Genomic_DNA"/>
</dbReference>
<keyword evidence="2" id="KW-0444">Lipid biosynthesis</keyword>
<dbReference type="PROSITE" id="PS00379">
    <property type="entry name" value="CDP_ALCOHOL_P_TRANSF"/>
    <property type="match status" value="1"/>
</dbReference>
<dbReference type="GO" id="GO:0032049">
    <property type="term" value="P:cardiolipin biosynthetic process"/>
    <property type="evidence" value="ECO:0007669"/>
    <property type="project" value="TreeGrafter"/>
</dbReference>
<gene>
    <name evidence="11" type="ORF">B0T18DRAFT_434190</name>
</gene>
<organism evidence="11 12">
    <name type="scientific">Schizothecium vesticola</name>
    <dbReference type="NCBI Taxonomy" id="314040"/>
    <lineage>
        <taxon>Eukaryota</taxon>
        <taxon>Fungi</taxon>
        <taxon>Dikarya</taxon>
        <taxon>Ascomycota</taxon>
        <taxon>Pezizomycotina</taxon>
        <taxon>Sordariomycetes</taxon>
        <taxon>Sordariomycetidae</taxon>
        <taxon>Sordariales</taxon>
        <taxon>Schizotheciaceae</taxon>
        <taxon>Schizothecium</taxon>
    </lineage>
</organism>
<keyword evidence="9" id="KW-1208">Phospholipid metabolism</keyword>
<evidence type="ECO:0000256" key="2">
    <source>
        <dbReference type="ARBA" id="ARBA00022516"/>
    </source>
</evidence>
<proteinExistence type="inferred from homology"/>
<evidence type="ECO:0000256" key="7">
    <source>
        <dbReference type="ARBA" id="ARBA00023136"/>
    </source>
</evidence>
<dbReference type="InterPro" id="IPR000462">
    <property type="entry name" value="CDP-OH_P_trans"/>
</dbReference>
<comment type="similarity">
    <text evidence="10">Belongs to the CDP-alcohol phosphatidyltransferase class-I family.</text>
</comment>
<accession>A0AA40F9Y3</accession>
<dbReference type="PANTHER" id="PTHR14269:SF60">
    <property type="entry name" value="CARDIOLIPIN SYNTHASE (CMP-FORMING)"/>
    <property type="match status" value="1"/>
</dbReference>
<name>A0AA40F9Y3_9PEZI</name>
<dbReference type="GO" id="GO:0043337">
    <property type="term" value="F:cardiolipin synthase (CMP-forming)"/>
    <property type="evidence" value="ECO:0007669"/>
    <property type="project" value="TreeGrafter"/>
</dbReference>
<comment type="caution">
    <text evidence="11">The sequence shown here is derived from an EMBL/GenBank/DDBJ whole genome shotgun (WGS) entry which is preliminary data.</text>
</comment>
<evidence type="ECO:0000256" key="6">
    <source>
        <dbReference type="ARBA" id="ARBA00023098"/>
    </source>
</evidence>
<keyword evidence="4" id="KW-0812">Transmembrane</keyword>
<sequence>MLPLRGGALLVRTSTTGMKSTMSPLDLRAISSSTPLRRRENIYTLPNLLTASRLVAAPFIGYAILHDQHALALGLFAYAGLTDLLDGWIARRWNLGTVLGTIIDPLADKALMTILTVTLAAQGALPLWLAALILGRDAALGVAAVYYRWISLPPPKTFGRYWDFSLPSAEVHPTTISKYNTFLQLGLMGATMVAPVLTGVELAGALAVGQYVVAGTTVWSGASYVYSKDAVKILPHSAGGKKGEETGKDGTGL</sequence>
<dbReference type="GO" id="GO:0005739">
    <property type="term" value="C:mitochondrion"/>
    <property type="evidence" value="ECO:0007669"/>
    <property type="project" value="TreeGrafter"/>
</dbReference>
<dbReference type="InterPro" id="IPR050324">
    <property type="entry name" value="CDP-alcohol_PTase-I"/>
</dbReference>
<dbReference type="Gene3D" id="1.20.120.1760">
    <property type="match status" value="1"/>
</dbReference>
<keyword evidence="12" id="KW-1185">Reference proteome</keyword>
<protein>
    <submittedName>
        <fullName evidence="11">CDP-alcohol phosphatidyltransferase-domain-containing protein</fullName>
    </submittedName>
</protein>
<keyword evidence="7" id="KW-0472">Membrane</keyword>
<dbReference type="InterPro" id="IPR043130">
    <property type="entry name" value="CDP-OH_PTrfase_TM_dom"/>
</dbReference>